<dbReference type="InterPro" id="IPR032466">
    <property type="entry name" value="Metal_Hydrolase"/>
</dbReference>
<evidence type="ECO:0000256" key="7">
    <source>
        <dbReference type="NCBIfam" id="TIGR02967"/>
    </source>
</evidence>
<dbReference type="GO" id="GO:0005829">
    <property type="term" value="C:cytosol"/>
    <property type="evidence" value="ECO:0007669"/>
    <property type="project" value="TreeGrafter"/>
</dbReference>
<evidence type="ECO:0000256" key="5">
    <source>
        <dbReference type="ARBA" id="ARBA00022801"/>
    </source>
</evidence>
<protein>
    <recommendedName>
        <fullName evidence="3 7">Guanine deaminase</fullName>
        <shortName evidence="8">Guanase</shortName>
        <ecNumber evidence="3 7">3.5.4.3</ecNumber>
    </recommendedName>
    <alternativeName>
        <fullName evidence="8">Guanine aminohydrolase</fullName>
    </alternativeName>
</protein>
<dbReference type="InterPro" id="IPR011059">
    <property type="entry name" value="Metal-dep_hydrolase_composite"/>
</dbReference>
<gene>
    <name evidence="10" type="primary">guaD</name>
    <name evidence="10" type="ORF">RRH01S_05_01660</name>
</gene>
<dbReference type="GO" id="GO:0008892">
    <property type="term" value="F:guanine deaminase activity"/>
    <property type="evidence" value="ECO:0007669"/>
    <property type="project" value="UniProtKB-UniRule"/>
</dbReference>
<dbReference type="SUPFAM" id="SSF51556">
    <property type="entry name" value="Metallo-dependent hydrolases"/>
    <property type="match status" value="1"/>
</dbReference>
<evidence type="ECO:0000256" key="3">
    <source>
        <dbReference type="ARBA" id="ARBA00012781"/>
    </source>
</evidence>
<evidence type="ECO:0000313" key="11">
    <source>
        <dbReference type="Proteomes" id="UP000026941"/>
    </source>
</evidence>
<evidence type="ECO:0000256" key="1">
    <source>
        <dbReference type="ARBA" id="ARBA00004984"/>
    </source>
</evidence>
<evidence type="ECO:0000256" key="2">
    <source>
        <dbReference type="ARBA" id="ARBA00006745"/>
    </source>
</evidence>
<dbReference type="AlphaFoldDB" id="A0AA87Q663"/>
<dbReference type="EMBL" id="BAYX01000005">
    <property type="protein sequence ID" value="GAJ93094.1"/>
    <property type="molecule type" value="Genomic_DNA"/>
</dbReference>
<dbReference type="Pfam" id="PF01979">
    <property type="entry name" value="Amidohydro_1"/>
    <property type="match status" value="1"/>
</dbReference>
<accession>A0AA87Q663</accession>
<comment type="pathway">
    <text evidence="1 8">Purine metabolism; guanine degradation; xanthine from guanine: step 1/1.</text>
</comment>
<evidence type="ECO:0000256" key="8">
    <source>
        <dbReference type="RuleBase" id="RU366009"/>
    </source>
</evidence>
<comment type="function">
    <text evidence="8">Catalyzes the hydrolytic deamination of guanine, producing xanthine and ammonia.</text>
</comment>
<dbReference type="Proteomes" id="UP000026941">
    <property type="component" value="Unassembled WGS sequence"/>
</dbReference>
<dbReference type="Gene3D" id="2.30.40.10">
    <property type="entry name" value="Urease, subunit C, domain 1"/>
    <property type="match status" value="1"/>
</dbReference>
<comment type="cofactor">
    <cofactor evidence="8">
        <name>Zn(2+)</name>
        <dbReference type="ChEBI" id="CHEBI:29105"/>
    </cofactor>
    <text evidence="8">Binds 1 zinc ion per subunit.</text>
</comment>
<comment type="catalytic activity">
    <reaction evidence="8">
        <text>guanine + H2O + H(+) = xanthine + NH4(+)</text>
        <dbReference type="Rhea" id="RHEA:14665"/>
        <dbReference type="ChEBI" id="CHEBI:15377"/>
        <dbReference type="ChEBI" id="CHEBI:15378"/>
        <dbReference type="ChEBI" id="CHEBI:16235"/>
        <dbReference type="ChEBI" id="CHEBI:17712"/>
        <dbReference type="ChEBI" id="CHEBI:28938"/>
        <dbReference type="EC" id="3.5.4.3"/>
    </reaction>
</comment>
<evidence type="ECO:0000256" key="6">
    <source>
        <dbReference type="ARBA" id="ARBA00022833"/>
    </source>
</evidence>
<dbReference type="GeneID" id="86852453"/>
<dbReference type="InterPro" id="IPR006680">
    <property type="entry name" value="Amidohydro-rel"/>
</dbReference>
<name>A0AA87Q663_RHIRH</name>
<organism evidence="10 11">
    <name type="scientific">Rhizobium rhizogenes NBRC 13257</name>
    <dbReference type="NCBI Taxonomy" id="1220581"/>
    <lineage>
        <taxon>Bacteria</taxon>
        <taxon>Pseudomonadati</taxon>
        <taxon>Pseudomonadota</taxon>
        <taxon>Alphaproteobacteria</taxon>
        <taxon>Hyphomicrobiales</taxon>
        <taxon>Rhizobiaceae</taxon>
        <taxon>Rhizobium/Agrobacterium group</taxon>
        <taxon>Rhizobium</taxon>
    </lineage>
</organism>
<dbReference type="InterPro" id="IPR051607">
    <property type="entry name" value="Metallo-dep_hydrolases"/>
</dbReference>
<dbReference type="RefSeq" id="WP_034516454.1">
    <property type="nucleotide sequence ID" value="NZ_BAYX01000005.1"/>
</dbReference>
<evidence type="ECO:0000256" key="4">
    <source>
        <dbReference type="ARBA" id="ARBA00022723"/>
    </source>
</evidence>
<comment type="caution">
    <text evidence="10">The sequence shown here is derived from an EMBL/GenBank/DDBJ whole genome shotgun (WGS) entry which is preliminary data.</text>
</comment>
<dbReference type="EC" id="3.5.4.3" evidence="3 7"/>
<dbReference type="PANTHER" id="PTHR11271:SF6">
    <property type="entry name" value="GUANINE DEAMINASE"/>
    <property type="match status" value="1"/>
</dbReference>
<dbReference type="InterPro" id="IPR014311">
    <property type="entry name" value="Guanine_deaminase"/>
</dbReference>
<dbReference type="GO" id="GO:0008270">
    <property type="term" value="F:zinc ion binding"/>
    <property type="evidence" value="ECO:0007669"/>
    <property type="project" value="UniProtKB-UniRule"/>
</dbReference>
<dbReference type="PANTHER" id="PTHR11271">
    <property type="entry name" value="GUANINE DEAMINASE"/>
    <property type="match status" value="1"/>
</dbReference>
<keyword evidence="4 8" id="KW-0479">Metal-binding</keyword>
<dbReference type="SUPFAM" id="SSF51338">
    <property type="entry name" value="Composite domain of metallo-dependent hydrolases"/>
    <property type="match status" value="1"/>
</dbReference>
<comment type="similarity">
    <text evidence="2 8">Belongs to the metallo-dependent hydrolases superfamily. ATZ/TRZ family.</text>
</comment>
<dbReference type="Gene3D" id="3.20.20.140">
    <property type="entry name" value="Metal-dependent hydrolases"/>
    <property type="match status" value="1"/>
</dbReference>
<dbReference type="NCBIfam" id="TIGR02967">
    <property type="entry name" value="guan_deamin"/>
    <property type="match status" value="1"/>
</dbReference>
<evidence type="ECO:0000259" key="9">
    <source>
        <dbReference type="Pfam" id="PF01979"/>
    </source>
</evidence>
<dbReference type="GO" id="GO:0006147">
    <property type="term" value="P:guanine catabolic process"/>
    <property type="evidence" value="ECO:0007669"/>
    <property type="project" value="UniProtKB-UniRule"/>
</dbReference>
<keyword evidence="5 8" id="KW-0378">Hydrolase</keyword>
<feature type="domain" description="Amidohydrolase-related" evidence="9">
    <location>
        <begin position="69"/>
        <end position="452"/>
    </location>
</feature>
<keyword evidence="6 8" id="KW-0862">Zinc</keyword>
<reference evidence="10 11" key="1">
    <citation type="submission" date="2014-05" db="EMBL/GenBank/DDBJ databases">
        <title>Whole genome shotgun sequence of Rhizobium rhizogenes NBRC 13257.</title>
        <authorList>
            <person name="Katano-Makiyama Y."/>
            <person name="Hosoyama A."/>
            <person name="Hashimoto M."/>
            <person name="Hosoyama Y."/>
            <person name="Noguchi M."/>
            <person name="Tsuchikane K."/>
            <person name="Kimura A."/>
            <person name="Ohji S."/>
            <person name="Ichikawa N."/>
            <person name="Yamazoe A."/>
            <person name="Fujita N."/>
        </authorList>
    </citation>
    <scope>NUCLEOTIDE SEQUENCE [LARGE SCALE GENOMIC DNA]</scope>
    <source>
        <strain evidence="10 11">NBRC 13257</strain>
    </source>
</reference>
<evidence type="ECO:0000313" key="10">
    <source>
        <dbReference type="EMBL" id="GAJ93094.1"/>
    </source>
</evidence>
<sequence length="452" mass="48923">MDLRGKTLSASGFHSPERGTIDVLDDVLIEIDADGAITAVHRYGDPNYRTIRDAREASGELVTLPAGSYILPGFVDLHVHAPQYPQLGDALDVPLEVWLQKYTFPLEARYQDAAFARQVYGLLVEDLLANGTTTALYFATIHQEATRVLVDTCLEKGQRALIGKVAMDNAEECPDYYRDLSPEEAVDGTRALIDYVRGHPDNHEGRVLPVVTPRFIPSCTNATLEGLGAIAKECGCHVQTHCSESDWAHGYVLARHGMTDTDSLDRFGLLGRKTVLAHANFLTAKDMETVKAREAAIAHCPLSNAYFANAVFPLRAALEKGLHVGLGTDISGGPSASMLENARGAILVSRMLQSGVDPNLPPAARSTFGPAQIDFRDAFYITTSGGGIALDLPVGQFAPGYQFDAVLIDTEADKGTVRLFEDRDQGEGILQKIIYTASKPNLAATWVGGRKV</sequence>
<proteinExistence type="inferred from homology"/>